<keyword evidence="2" id="KW-1185">Reference proteome</keyword>
<dbReference type="EMBL" id="FRAM01000005">
    <property type="protein sequence ID" value="SHK69002.1"/>
    <property type="molecule type" value="Genomic_DNA"/>
</dbReference>
<dbReference type="OrthoDB" id="9791132at2"/>
<gene>
    <name evidence="1" type="ORF">SAMN05444371_3308</name>
</gene>
<proteinExistence type="predicted"/>
<reference evidence="2" key="1">
    <citation type="submission" date="2016-11" db="EMBL/GenBank/DDBJ databases">
        <authorList>
            <person name="Varghese N."/>
            <person name="Submissions S."/>
        </authorList>
    </citation>
    <scope>NUCLEOTIDE SEQUENCE [LARGE SCALE GENOMIC DNA]</scope>
    <source>
        <strain evidence="2">DSM 18016</strain>
    </source>
</reference>
<dbReference type="STRING" id="216903.SAMN05444371_3308"/>
<sequence length="179" mass="21068">MNKNLLNLFTESFEQFLEYDLNNILNNVAERNLCSRLGFNIELNLKKYGIEGYYADTEYNRKQEGQVKTILDDEMEIVPVQCDLIIHSRGEIISKDNLIAIEMKKSTRPNSEKISDRKRLRALTKESYDDIWSNDGIALPEHVCGYDIGIYLILNIQKRNFEIEYYSKGTLRKQEIRQF</sequence>
<protein>
    <submittedName>
        <fullName evidence="1">Uncharacterized protein</fullName>
    </submittedName>
</protein>
<dbReference type="Proteomes" id="UP000184498">
    <property type="component" value="Unassembled WGS sequence"/>
</dbReference>
<organism evidence="1 2">
    <name type="scientific">Epilithonimonas mollis</name>
    <dbReference type="NCBI Taxonomy" id="216903"/>
    <lineage>
        <taxon>Bacteria</taxon>
        <taxon>Pseudomonadati</taxon>
        <taxon>Bacteroidota</taxon>
        <taxon>Flavobacteriia</taxon>
        <taxon>Flavobacteriales</taxon>
        <taxon>Weeksellaceae</taxon>
        <taxon>Chryseobacterium group</taxon>
        <taxon>Epilithonimonas</taxon>
    </lineage>
</organism>
<evidence type="ECO:0000313" key="2">
    <source>
        <dbReference type="Proteomes" id="UP000184498"/>
    </source>
</evidence>
<name>A0A1M6UIG5_9FLAO</name>
<dbReference type="RefSeq" id="WP_073000198.1">
    <property type="nucleotide sequence ID" value="NZ_FRAM01000005.1"/>
</dbReference>
<accession>A0A1M6UIG5</accession>
<dbReference type="AlphaFoldDB" id="A0A1M6UIG5"/>
<evidence type="ECO:0000313" key="1">
    <source>
        <dbReference type="EMBL" id="SHK69002.1"/>
    </source>
</evidence>